<dbReference type="OMA" id="MGANGHE"/>
<dbReference type="PhylomeDB" id="B3S2T1"/>
<dbReference type="AlphaFoldDB" id="B3S2T1"/>
<comment type="subcellular location">
    <subcellularLocation>
        <location evidence="1">Cytoplasm</location>
        <location evidence="1">Cytoskeleton</location>
    </subcellularLocation>
</comment>
<evidence type="ECO:0000256" key="3">
    <source>
        <dbReference type="ARBA" id="ARBA00023212"/>
    </source>
</evidence>
<dbReference type="SUPFAM" id="SSF103657">
    <property type="entry name" value="BAR/IMD domain-like"/>
    <property type="match status" value="1"/>
</dbReference>
<dbReference type="InterPro" id="IPR004148">
    <property type="entry name" value="BAR_dom"/>
</dbReference>
<organism evidence="5 6">
    <name type="scientific">Trichoplax adhaerens</name>
    <name type="common">Trichoplax reptans</name>
    <dbReference type="NCBI Taxonomy" id="10228"/>
    <lineage>
        <taxon>Eukaryota</taxon>
        <taxon>Metazoa</taxon>
        <taxon>Placozoa</taxon>
        <taxon>Uniplacotomia</taxon>
        <taxon>Trichoplacea</taxon>
        <taxon>Trichoplacidae</taxon>
        <taxon>Trichoplax</taxon>
    </lineage>
</organism>
<dbReference type="OrthoDB" id="446293at2759"/>
<reference evidence="5 6" key="1">
    <citation type="journal article" date="2008" name="Nature">
        <title>The Trichoplax genome and the nature of placozoans.</title>
        <authorList>
            <person name="Srivastava M."/>
            <person name="Begovic E."/>
            <person name="Chapman J."/>
            <person name="Putnam N.H."/>
            <person name="Hellsten U."/>
            <person name="Kawashima T."/>
            <person name="Kuo A."/>
            <person name="Mitros T."/>
            <person name="Salamov A."/>
            <person name="Carpenter M.L."/>
            <person name="Signorovitch A.Y."/>
            <person name="Moreno M.A."/>
            <person name="Kamm K."/>
            <person name="Grimwood J."/>
            <person name="Schmutz J."/>
            <person name="Shapiro H."/>
            <person name="Grigoriev I.V."/>
            <person name="Buss L.W."/>
            <person name="Schierwater B."/>
            <person name="Dellaporta S.L."/>
            <person name="Rokhsar D.S."/>
        </authorList>
    </citation>
    <scope>NUCLEOTIDE SEQUENCE [LARGE SCALE GENOMIC DNA]</scope>
    <source>
        <strain evidence="5 6">Grell-BS-1999</strain>
    </source>
</reference>
<dbReference type="CDD" id="cd07590">
    <property type="entry name" value="BAR_Bin3"/>
    <property type="match status" value="1"/>
</dbReference>
<evidence type="ECO:0000256" key="1">
    <source>
        <dbReference type="ARBA" id="ARBA00004245"/>
    </source>
</evidence>
<dbReference type="EMBL" id="DS985248">
    <property type="protein sequence ID" value="EDV22674.1"/>
    <property type="molecule type" value="Genomic_DNA"/>
</dbReference>
<dbReference type="CTD" id="6755922"/>
<accession>B3S2T1</accession>
<keyword evidence="6" id="KW-1185">Reference proteome</keyword>
<dbReference type="GO" id="GO:0005737">
    <property type="term" value="C:cytoplasm"/>
    <property type="evidence" value="ECO:0007669"/>
    <property type="project" value="InterPro"/>
</dbReference>
<dbReference type="Pfam" id="PF03114">
    <property type="entry name" value="BAR"/>
    <property type="match status" value="1"/>
</dbReference>
<evidence type="ECO:0000259" key="4">
    <source>
        <dbReference type="Pfam" id="PF03114"/>
    </source>
</evidence>
<dbReference type="GO" id="GO:0006897">
    <property type="term" value="P:endocytosis"/>
    <property type="evidence" value="ECO:0000318"/>
    <property type="project" value="GO_Central"/>
</dbReference>
<dbReference type="PANTHER" id="PTHR47174">
    <property type="entry name" value="BRIDGING INTEGRATOR 3"/>
    <property type="match status" value="1"/>
</dbReference>
<dbReference type="STRING" id="10228.B3S2T1"/>
<dbReference type="HOGENOM" id="CLU_1134811_0_0_1"/>
<dbReference type="PANTHER" id="PTHR47174:SF3">
    <property type="entry name" value="BRIDGING INTEGRATOR 3"/>
    <property type="match status" value="1"/>
</dbReference>
<dbReference type="InParanoid" id="B3S2T1"/>
<dbReference type="GO" id="GO:0097320">
    <property type="term" value="P:plasma membrane tubulation"/>
    <property type="evidence" value="ECO:0000318"/>
    <property type="project" value="GO_Central"/>
</dbReference>
<dbReference type="RefSeq" id="XP_002114540.1">
    <property type="nucleotide sequence ID" value="XM_002114504.1"/>
</dbReference>
<dbReference type="GO" id="GO:0015629">
    <property type="term" value="C:actin cytoskeleton"/>
    <property type="evidence" value="ECO:0000318"/>
    <property type="project" value="GO_Central"/>
</dbReference>
<evidence type="ECO:0000313" key="5">
    <source>
        <dbReference type="EMBL" id="EDV22674.1"/>
    </source>
</evidence>
<dbReference type="Proteomes" id="UP000009022">
    <property type="component" value="Unassembled WGS sequence"/>
</dbReference>
<dbReference type="FunCoup" id="B3S2T1">
    <property type="interactions" value="961"/>
</dbReference>
<dbReference type="InterPro" id="IPR037428">
    <property type="entry name" value="Bin3_BAR"/>
</dbReference>
<evidence type="ECO:0000256" key="2">
    <source>
        <dbReference type="ARBA" id="ARBA00022490"/>
    </source>
</evidence>
<dbReference type="GeneID" id="6755922"/>
<sequence>MPFKLGFVLNKRYIGGDRRLDEYCNELQHVESCAKKLLKDGKKCIDVGKATMKIEEQVFDCLCDVHSCVGKSNDRLANDVDILKESLHHTAEGLIYNFRKTIAEPLHRLNSIFPHANAAIAKFDGTFKECEKLQAKVDKLIDKARSPQQDVKLEQNEKALARVKAEYEKSHEALLEDVESFCRNYREYFNASIEAYFKMQALFYDDYDRTLDSISNNFDLTAAELDDSAFDDYLKEQIRLLGSDS</sequence>
<proteinExistence type="predicted"/>
<dbReference type="InterPro" id="IPR046982">
    <property type="entry name" value="BIN3/RVS161-like"/>
</dbReference>
<dbReference type="Gene3D" id="1.20.1270.60">
    <property type="entry name" value="Arfaptin homology (AH) domain/BAR domain"/>
    <property type="match status" value="1"/>
</dbReference>
<gene>
    <name evidence="5" type="ORF">TRIADDRAFT_58471</name>
</gene>
<dbReference type="GO" id="GO:0051666">
    <property type="term" value="P:actin cortical patch localization"/>
    <property type="evidence" value="ECO:0000318"/>
    <property type="project" value="GO_Central"/>
</dbReference>
<feature type="domain" description="BAR" evidence="4">
    <location>
        <begin position="17"/>
        <end position="213"/>
    </location>
</feature>
<evidence type="ECO:0000313" key="6">
    <source>
        <dbReference type="Proteomes" id="UP000009022"/>
    </source>
</evidence>
<dbReference type="KEGG" id="tad:TRIADDRAFT_58471"/>
<dbReference type="InterPro" id="IPR027267">
    <property type="entry name" value="AH/BAR_dom_sf"/>
</dbReference>
<dbReference type="eggNOG" id="KOG3771">
    <property type="taxonomic scope" value="Eukaryota"/>
</dbReference>
<keyword evidence="2" id="KW-0963">Cytoplasm</keyword>
<protein>
    <recommendedName>
        <fullName evidence="4">BAR domain-containing protein</fullName>
    </recommendedName>
</protein>
<keyword evidence="3" id="KW-0206">Cytoskeleton</keyword>
<name>B3S2T1_TRIAD</name>